<keyword evidence="2" id="KW-1185">Reference proteome</keyword>
<evidence type="ECO:0000313" key="1">
    <source>
        <dbReference type="EMBL" id="PNH09489.1"/>
    </source>
</evidence>
<name>A0A2J8AAE2_9CHLO</name>
<gene>
    <name evidence="1" type="ORF">TSOC_003884</name>
</gene>
<sequence>MNFSRAPCSTSGRSAQLTRHNALASTRVGARARVSAPPRSALADAVPVWETLVVVNGAAGSRLTLEAYQELLDTLWELQTSTSGACCASAGPFLQSATRDGAGLLQAAVYHRFSEQAEAQHFVEGPAFADADARLLGSATVSLSLWEVLVPNNEDALLKQGPAFDTGVDVILSLEPAAGAAAPTADLIAETVVRLQSAATETNSVQVSCGADLLSMTPKLMWMGRFQREENAQRFLRSPTIAQLSSALRSPGSNPSTTPLVLTSVALMEVGLVEEPEESV</sequence>
<reference evidence="1 2" key="1">
    <citation type="journal article" date="2017" name="Mol. Biol. Evol.">
        <title>The 4-celled Tetrabaena socialis nuclear genome reveals the essential components for genetic control of cell number at the origin of multicellularity in the volvocine lineage.</title>
        <authorList>
            <person name="Featherston J."/>
            <person name="Arakaki Y."/>
            <person name="Hanschen E.R."/>
            <person name="Ferris P.J."/>
            <person name="Michod R.E."/>
            <person name="Olson B.J.S.C."/>
            <person name="Nozaki H."/>
            <person name="Durand P.M."/>
        </authorList>
    </citation>
    <scope>NUCLEOTIDE SEQUENCE [LARGE SCALE GENOMIC DNA]</scope>
    <source>
        <strain evidence="1 2">NIES-571</strain>
    </source>
</reference>
<evidence type="ECO:0008006" key="3">
    <source>
        <dbReference type="Google" id="ProtNLM"/>
    </source>
</evidence>
<protein>
    <recommendedName>
        <fullName evidence="3">ABM domain-containing protein</fullName>
    </recommendedName>
</protein>
<comment type="caution">
    <text evidence="1">The sequence shown here is derived from an EMBL/GenBank/DDBJ whole genome shotgun (WGS) entry which is preliminary data.</text>
</comment>
<dbReference type="AlphaFoldDB" id="A0A2J8AAE2"/>
<accession>A0A2J8AAE2</accession>
<organism evidence="1 2">
    <name type="scientific">Tetrabaena socialis</name>
    <dbReference type="NCBI Taxonomy" id="47790"/>
    <lineage>
        <taxon>Eukaryota</taxon>
        <taxon>Viridiplantae</taxon>
        <taxon>Chlorophyta</taxon>
        <taxon>core chlorophytes</taxon>
        <taxon>Chlorophyceae</taxon>
        <taxon>CS clade</taxon>
        <taxon>Chlamydomonadales</taxon>
        <taxon>Tetrabaenaceae</taxon>
        <taxon>Tetrabaena</taxon>
    </lineage>
</organism>
<dbReference type="EMBL" id="PGGS01000088">
    <property type="protein sequence ID" value="PNH09489.1"/>
    <property type="molecule type" value="Genomic_DNA"/>
</dbReference>
<evidence type="ECO:0000313" key="2">
    <source>
        <dbReference type="Proteomes" id="UP000236333"/>
    </source>
</evidence>
<proteinExistence type="predicted"/>
<dbReference type="Proteomes" id="UP000236333">
    <property type="component" value="Unassembled WGS sequence"/>
</dbReference>
<dbReference type="OrthoDB" id="2016695at2759"/>